<dbReference type="EMBL" id="FOMG01000029">
    <property type="protein sequence ID" value="SFD28677.1"/>
    <property type="molecule type" value="Genomic_DNA"/>
</dbReference>
<dbReference type="AlphaFoldDB" id="A0A1I1R3A6"/>
<dbReference type="Proteomes" id="UP000199263">
    <property type="component" value="Unassembled WGS sequence"/>
</dbReference>
<evidence type="ECO:0000313" key="2">
    <source>
        <dbReference type="Proteomes" id="UP000199263"/>
    </source>
</evidence>
<gene>
    <name evidence="1" type="ORF">SAMN05421842_12955</name>
</gene>
<evidence type="ECO:0008006" key="3">
    <source>
        <dbReference type="Google" id="ProtNLM"/>
    </source>
</evidence>
<keyword evidence="2" id="KW-1185">Reference proteome</keyword>
<accession>A0A1I1R3A6</accession>
<name>A0A1I1R3A6_9CLOT</name>
<proteinExistence type="predicted"/>
<sequence>MKRVLKMTIEFNRIMFNLKRGYYRYIGSGSGRQVFDLGNGYVIKVARNRAGIAQNMCEYKISFNDDSDLFAKVIQASNDFDLLIMQKAHKIYNISYVFEYFNVASKRELFNLEELQSIKRRYNLLLDDFDRKSSWGMINGRPVIIDYGFTREVMERYY</sequence>
<organism evidence="1 2">
    <name type="scientific">Clostridium uliginosum</name>
    <dbReference type="NCBI Taxonomy" id="119641"/>
    <lineage>
        <taxon>Bacteria</taxon>
        <taxon>Bacillati</taxon>
        <taxon>Bacillota</taxon>
        <taxon>Clostridia</taxon>
        <taxon>Eubacteriales</taxon>
        <taxon>Clostridiaceae</taxon>
        <taxon>Clostridium</taxon>
    </lineage>
</organism>
<evidence type="ECO:0000313" key="1">
    <source>
        <dbReference type="EMBL" id="SFD28677.1"/>
    </source>
</evidence>
<reference evidence="1 2" key="1">
    <citation type="submission" date="2016-10" db="EMBL/GenBank/DDBJ databases">
        <authorList>
            <person name="de Groot N.N."/>
        </authorList>
    </citation>
    <scope>NUCLEOTIDE SEQUENCE [LARGE SCALE GENOMIC DNA]</scope>
    <source>
        <strain evidence="1 2">DSM 12992</strain>
    </source>
</reference>
<protein>
    <recommendedName>
        <fullName evidence="3">Serine/threonine protein kinase</fullName>
    </recommendedName>
</protein>